<name>A0A162VKR6_DIDRA</name>
<evidence type="ECO:0000256" key="6">
    <source>
        <dbReference type="PIRSR" id="PIRSR602401-1"/>
    </source>
</evidence>
<protein>
    <recommendedName>
        <fullName evidence="4">Cytochrome P450 monooxygenase ABA1</fullName>
    </recommendedName>
    <alternativeName>
        <fullName evidence="5">Abscisic acid biosynthesis protein 1</fullName>
    </alternativeName>
    <alternativeName>
        <fullName evidence="3">Cytochrome P450 monooxygenase aba1</fullName>
    </alternativeName>
</protein>
<keyword evidence="6" id="KW-0408">Iron</keyword>
<evidence type="ECO:0000313" key="7">
    <source>
        <dbReference type="EMBL" id="KZM18510.1"/>
    </source>
</evidence>
<dbReference type="Gene3D" id="1.10.630.10">
    <property type="entry name" value="Cytochrome P450"/>
    <property type="match status" value="1"/>
</dbReference>
<feature type="binding site" description="axial binding residue" evidence="6">
    <location>
        <position position="465"/>
    </location>
    <ligand>
        <name>heme</name>
        <dbReference type="ChEBI" id="CHEBI:30413"/>
    </ligand>
    <ligandPart>
        <name>Fe</name>
        <dbReference type="ChEBI" id="CHEBI:18248"/>
    </ligandPart>
</feature>
<evidence type="ECO:0000313" key="8">
    <source>
        <dbReference type="Proteomes" id="UP000076837"/>
    </source>
</evidence>
<keyword evidence="8" id="KW-1185">Reference proteome</keyword>
<dbReference type="PANTHER" id="PTHR24305:SF236">
    <property type="entry name" value="PISATIN DEMETHYLASE"/>
    <property type="match status" value="1"/>
</dbReference>
<dbReference type="GO" id="GO:0004497">
    <property type="term" value="F:monooxygenase activity"/>
    <property type="evidence" value="ECO:0007669"/>
    <property type="project" value="InterPro"/>
</dbReference>
<dbReference type="PANTHER" id="PTHR24305">
    <property type="entry name" value="CYTOCHROME P450"/>
    <property type="match status" value="1"/>
</dbReference>
<sequence>MWRVKVSTGLDMSLLVQLYALRWLLLSAAVALYLADKYRRYDRLRHFHGPFGTGWSEFWHARVILGLHSHLAYQDVNDKYGPVARVGPNELVTSSPELLAHMNAVRSQYTRSYWFNAATRVEPGKDHVFSQLDEQKHTKRRQQMAAGYSGKENLSLESDIDGRLQELLTLIRTKYMSTSAGAKPMDLARKVQYFTLDVISTIGFGEAFGDLQADADLNDYIKSGEQGLTVVTISAALGLTKYLQWPPLARLLGPSEKDRSGFGKMMGVARKLIDSRLEKSTDGRSDMLASFMHHGLSKEDLFSEAVLQILAGSDTTATAIRSTMLYLVAHPRIYYRLQAEVDAAVRSGAAPGIVQDTTLRNLPYLQAVVREGLRIFPPVTDVVPKKVPEGGDRVTVDGKQYFLPGGTDVSYNAWGVHHDKAMFGEDADRFRPERWLLEENSANEDKLTAMRRTTEMIFGYGKYQCLGKPIAWLEITKTVFEFLRHFDWGLAHPDDPWKSTNYNGIFVQEHMWVLVSEREPTA</sequence>
<dbReference type="CDD" id="cd11060">
    <property type="entry name" value="CYP57A1-like"/>
    <property type="match status" value="1"/>
</dbReference>
<dbReference type="OrthoDB" id="3934656at2759"/>
<dbReference type="SUPFAM" id="SSF48264">
    <property type="entry name" value="Cytochrome P450"/>
    <property type="match status" value="1"/>
</dbReference>
<comment type="cofactor">
    <cofactor evidence="6">
        <name>heme</name>
        <dbReference type="ChEBI" id="CHEBI:30413"/>
    </cofactor>
</comment>
<keyword evidence="2" id="KW-0843">Virulence</keyword>
<dbReference type="InterPro" id="IPR036396">
    <property type="entry name" value="Cyt_P450_sf"/>
</dbReference>
<dbReference type="GO" id="GO:0020037">
    <property type="term" value="F:heme binding"/>
    <property type="evidence" value="ECO:0007669"/>
    <property type="project" value="InterPro"/>
</dbReference>
<dbReference type="Pfam" id="PF00067">
    <property type="entry name" value="p450"/>
    <property type="match status" value="1"/>
</dbReference>
<dbReference type="InterPro" id="IPR050121">
    <property type="entry name" value="Cytochrome_P450_monoxygenase"/>
</dbReference>
<keyword evidence="6" id="KW-0349">Heme</keyword>
<evidence type="ECO:0000256" key="3">
    <source>
        <dbReference type="ARBA" id="ARBA00067672"/>
    </source>
</evidence>
<evidence type="ECO:0000256" key="2">
    <source>
        <dbReference type="ARBA" id="ARBA00023026"/>
    </source>
</evidence>
<keyword evidence="6" id="KW-0479">Metal-binding</keyword>
<evidence type="ECO:0000256" key="4">
    <source>
        <dbReference type="ARBA" id="ARBA00068222"/>
    </source>
</evidence>
<comment type="pathway">
    <text evidence="1">Hormone biosynthesis.</text>
</comment>
<reference evidence="7 8" key="1">
    <citation type="journal article" date="2016" name="Sci. Rep.">
        <title>Draft genome sequencing and secretome analysis of fungal phytopathogen Ascochyta rabiei provides insight into the necrotrophic effector repertoire.</title>
        <authorList>
            <person name="Verma S."/>
            <person name="Gazara R.K."/>
            <person name="Nizam S."/>
            <person name="Parween S."/>
            <person name="Chattopadhyay D."/>
            <person name="Verma P.K."/>
        </authorList>
    </citation>
    <scope>NUCLEOTIDE SEQUENCE [LARGE SCALE GENOMIC DNA]</scope>
    <source>
        <strain evidence="7 8">ArDII</strain>
    </source>
</reference>
<gene>
    <name evidence="7" type="primary">CYP1</name>
    <name evidence="7" type="ORF">ST47_g10267</name>
</gene>
<accession>A0A162VKR6</accession>
<dbReference type="GO" id="GO:0005506">
    <property type="term" value="F:iron ion binding"/>
    <property type="evidence" value="ECO:0007669"/>
    <property type="project" value="InterPro"/>
</dbReference>
<evidence type="ECO:0000256" key="1">
    <source>
        <dbReference type="ARBA" id="ARBA00004972"/>
    </source>
</evidence>
<dbReference type="PRINTS" id="PR00463">
    <property type="entry name" value="EP450I"/>
</dbReference>
<dbReference type="GO" id="GO:0016705">
    <property type="term" value="F:oxidoreductase activity, acting on paired donors, with incorporation or reduction of molecular oxygen"/>
    <property type="evidence" value="ECO:0007669"/>
    <property type="project" value="InterPro"/>
</dbReference>
<dbReference type="AlphaFoldDB" id="A0A162VKR6"/>
<dbReference type="PRINTS" id="PR00385">
    <property type="entry name" value="P450"/>
</dbReference>
<organism evidence="7 8">
    <name type="scientific">Didymella rabiei</name>
    <name type="common">Chickpea ascochyta blight fungus</name>
    <name type="synonym">Mycosphaerella rabiei</name>
    <dbReference type="NCBI Taxonomy" id="5454"/>
    <lineage>
        <taxon>Eukaryota</taxon>
        <taxon>Fungi</taxon>
        <taxon>Dikarya</taxon>
        <taxon>Ascomycota</taxon>
        <taxon>Pezizomycotina</taxon>
        <taxon>Dothideomycetes</taxon>
        <taxon>Pleosporomycetidae</taxon>
        <taxon>Pleosporales</taxon>
        <taxon>Pleosporineae</taxon>
        <taxon>Didymellaceae</taxon>
        <taxon>Ascochyta</taxon>
    </lineage>
</organism>
<dbReference type="Proteomes" id="UP000076837">
    <property type="component" value="Unassembled WGS sequence"/>
</dbReference>
<dbReference type="FunFam" id="1.10.630.10:FF:000076">
    <property type="entry name" value="Cytochrome P450 monooxygenase"/>
    <property type="match status" value="1"/>
</dbReference>
<dbReference type="STRING" id="5454.A0A162VKR6"/>
<comment type="caution">
    <text evidence="7">The sequence shown here is derived from an EMBL/GenBank/DDBJ whole genome shotgun (WGS) entry which is preliminary data.</text>
</comment>
<proteinExistence type="predicted"/>
<dbReference type="EMBL" id="JYNV01000326">
    <property type="protein sequence ID" value="KZM18510.1"/>
    <property type="molecule type" value="Genomic_DNA"/>
</dbReference>
<dbReference type="InterPro" id="IPR001128">
    <property type="entry name" value="Cyt_P450"/>
</dbReference>
<dbReference type="InterPro" id="IPR002401">
    <property type="entry name" value="Cyt_P450_E_grp-I"/>
</dbReference>
<evidence type="ECO:0000256" key="5">
    <source>
        <dbReference type="ARBA" id="ARBA00079990"/>
    </source>
</evidence>